<accession>A0A813P2C4</accession>
<dbReference type="PANTHER" id="PTHR11705:SF140">
    <property type="entry name" value="FI02848P-RELATED"/>
    <property type="match status" value="1"/>
</dbReference>
<dbReference type="GO" id="GO:0008270">
    <property type="term" value="F:zinc ion binding"/>
    <property type="evidence" value="ECO:0007669"/>
    <property type="project" value="InterPro"/>
</dbReference>
<dbReference type="GO" id="GO:0003774">
    <property type="term" value="F:cytoskeletal motor activity"/>
    <property type="evidence" value="ECO:0007669"/>
    <property type="project" value="InterPro"/>
</dbReference>
<comment type="similarity">
    <text evidence="15">Belongs to the TRAFAC class myosin-kinesin ATPase superfamily. Myosin family.</text>
</comment>
<dbReference type="Gene3D" id="3.40.630.10">
    <property type="entry name" value="Zn peptidases"/>
    <property type="match status" value="1"/>
</dbReference>
<keyword evidence="8" id="KW-0378">Hydrolase</keyword>
<dbReference type="InterPro" id="IPR036961">
    <property type="entry name" value="Kinesin_motor_dom_sf"/>
</dbReference>
<dbReference type="GO" id="GO:0006508">
    <property type="term" value="P:proteolysis"/>
    <property type="evidence" value="ECO:0007669"/>
    <property type="project" value="UniProtKB-KW"/>
</dbReference>
<dbReference type="PROSITE" id="PS51456">
    <property type="entry name" value="MYOSIN_MOTOR"/>
    <property type="match status" value="1"/>
</dbReference>
<dbReference type="InterPro" id="IPR003146">
    <property type="entry name" value="M14A_act_pep"/>
</dbReference>
<evidence type="ECO:0000256" key="13">
    <source>
        <dbReference type="ARBA" id="ARBA00023157"/>
    </source>
</evidence>
<evidence type="ECO:0000256" key="8">
    <source>
        <dbReference type="ARBA" id="ARBA00022801"/>
    </source>
</evidence>
<keyword evidence="15" id="KW-0009">Actin-binding</keyword>
<keyword evidence="11" id="KW-0482">Metalloprotease</keyword>
<sequence length="364" mass="42054">MLRSLLIFSVVSLALSIVHSTKLNFENHTLYSLSLYSTKQLDVINQLQINPDFDIWNNIQSLDEEIDVFLSVESFEKYKKILKAFGIKYRVKNSNIQQAIDEELVGNFQIPFRKLFSNSNVTRYLNYKEIVELMSRLSYENSFLVSNYSAAKTHLNNDLMVLKLKTPTSVRSLWLDCGIHAREWITISTCVYIMEKLIDSYKNNDLDVVRLLNYYEIHIMPVANPDGYEYSITTDRMWRKNRNSNDNSGCYGVDLNRNFGFFWSTGGSIITYCGIVLVAINSYESLTIYGNETIQGYIDRGVQNMDPHIFSLFESVFQKMIQFDQNQLVSGESDAGVTLSARYAMRYFANVSETLKETQVETKV</sequence>
<evidence type="ECO:0000256" key="2">
    <source>
        <dbReference type="ARBA" id="ARBA00005988"/>
    </source>
</evidence>
<keyword evidence="4" id="KW-0645">Protease</keyword>
<dbReference type="GO" id="GO:0003779">
    <property type="term" value="F:actin binding"/>
    <property type="evidence" value="ECO:0007669"/>
    <property type="project" value="UniProtKB-KW"/>
</dbReference>
<dbReference type="Gene3D" id="3.40.850.10">
    <property type="entry name" value="Kinesin motor domain"/>
    <property type="match status" value="1"/>
</dbReference>
<comment type="caution">
    <text evidence="15">Lacks conserved residue(s) required for the propagation of feature annotation.</text>
</comment>
<dbReference type="Gene3D" id="3.30.70.340">
    <property type="entry name" value="Metallocarboxypeptidase-like"/>
    <property type="match status" value="1"/>
</dbReference>
<name>A0A813P2C4_9BILA</name>
<keyword evidence="13" id="KW-1015">Disulfide bond</keyword>
<keyword evidence="12 15" id="KW-0518">Myosin</keyword>
<keyword evidence="7" id="KW-0547">Nucleotide-binding</keyword>
<dbReference type="Proteomes" id="UP000663879">
    <property type="component" value="Unassembled WGS sequence"/>
</dbReference>
<dbReference type="EMBL" id="CAJNOC010000343">
    <property type="protein sequence ID" value="CAF0747937.1"/>
    <property type="molecule type" value="Genomic_DNA"/>
</dbReference>
<dbReference type="GO" id="GO:0016459">
    <property type="term" value="C:myosin complex"/>
    <property type="evidence" value="ECO:0007669"/>
    <property type="project" value="UniProtKB-KW"/>
</dbReference>
<dbReference type="Pfam" id="PF02244">
    <property type="entry name" value="Propep_M14"/>
    <property type="match status" value="1"/>
</dbReference>
<feature type="domain" description="Peptidase M14" evidence="19">
    <location>
        <begin position="123"/>
        <end position="364"/>
    </location>
</feature>
<evidence type="ECO:0000256" key="14">
    <source>
        <dbReference type="ARBA" id="ARBA00023175"/>
    </source>
</evidence>
<dbReference type="Pfam" id="PF00246">
    <property type="entry name" value="Peptidase_M14"/>
    <property type="match status" value="1"/>
</dbReference>
<dbReference type="InterPro" id="IPR000834">
    <property type="entry name" value="Peptidase_M14"/>
</dbReference>
<evidence type="ECO:0000256" key="17">
    <source>
        <dbReference type="SAM" id="SignalP"/>
    </source>
</evidence>
<dbReference type="PROSITE" id="PS52035">
    <property type="entry name" value="PEPTIDASE_M14"/>
    <property type="match status" value="1"/>
</dbReference>
<dbReference type="GO" id="GO:0005524">
    <property type="term" value="F:ATP binding"/>
    <property type="evidence" value="ECO:0007669"/>
    <property type="project" value="UniProtKB-KW"/>
</dbReference>
<dbReference type="OrthoDB" id="3626597at2759"/>
<feature type="signal peptide" evidence="17">
    <location>
        <begin position="1"/>
        <end position="20"/>
    </location>
</feature>
<keyword evidence="9" id="KW-0862">Zinc</keyword>
<evidence type="ECO:0000256" key="6">
    <source>
        <dbReference type="ARBA" id="ARBA00022729"/>
    </source>
</evidence>
<keyword evidence="10" id="KW-0067">ATP-binding</keyword>
<reference evidence="20" key="1">
    <citation type="submission" date="2021-02" db="EMBL/GenBank/DDBJ databases">
        <authorList>
            <person name="Nowell W R."/>
        </authorList>
    </citation>
    <scope>NUCLEOTIDE SEQUENCE</scope>
    <source>
        <strain evidence="20">Ploen Becks lab</strain>
    </source>
</reference>
<evidence type="ECO:0000256" key="3">
    <source>
        <dbReference type="ARBA" id="ARBA00022645"/>
    </source>
</evidence>
<dbReference type="PRINTS" id="PR00193">
    <property type="entry name" value="MYOSINHEAVY"/>
</dbReference>
<evidence type="ECO:0000259" key="19">
    <source>
        <dbReference type="PROSITE" id="PS52035"/>
    </source>
</evidence>
<proteinExistence type="inferred from homology"/>
<evidence type="ECO:0000256" key="12">
    <source>
        <dbReference type="ARBA" id="ARBA00023123"/>
    </source>
</evidence>
<evidence type="ECO:0000256" key="9">
    <source>
        <dbReference type="ARBA" id="ARBA00022833"/>
    </source>
</evidence>
<evidence type="ECO:0000256" key="15">
    <source>
        <dbReference type="PROSITE-ProRule" id="PRU00782"/>
    </source>
</evidence>
<evidence type="ECO:0000313" key="21">
    <source>
        <dbReference type="Proteomes" id="UP000663879"/>
    </source>
</evidence>
<comment type="cofactor">
    <cofactor evidence="1">
        <name>Zn(2+)</name>
        <dbReference type="ChEBI" id="CHEBI:29105"/>
    </cofactor>
</comment>
<dbReference type="SUPFAM" id="SSF54897">
    <property type="entry name" value="Protease propeptides/inhibitors"/>
    <property type="match status" value="1"/>
</dbReference>
<dbReference type="AlphaFoldDB" id="A0A813P2C4"/>
<gene>
    <name evidence="20" type="ORF">OXX778_LOCUS3757</name>
</gene>
<evidence type="ECO:0000256" key="4">
    <source>
        <dbReference type="ARBA" id="ARBA00022670"/>
    </source>
</evidence>
<comment type="similarity">
    <text evidence="2 16">Belongs to the peptidase M14 family.</text>
</comment>
<evidence type="ECO:0000256" key="11">
    <source>
        <dbReference type="ARBA" id="ARBA00023049"/>
    </source>
</evidence>
<keyword evidence="5" id="KW-0479">Metal-binding</keyword>
<evidence type="ECO:0000256" key="10">
    <source>
        <dbReference type="ARBA" id="ARBA00022840"/>
    </source>
</evidence>
<dbReference type="InterPro" id="IPR027417">
    <property type="entry name" value="P-loop_NTPase"/>
</dbReference>
<dbReference type="SMART" id="SM00631">
    <property type="entry name" value="Zn_pept"/>
    <property type="match status" value="1"/>
</dbReference>
<dbReference type="FunFam" id="3.40.630.10:FF:000084">
    <property type="entry name" value="Carboxypeptidase B2"/>
    <property type="match status" value="1"/>
</dbReference>
<dbReference type="InterPro" id="IPR001609">
    <property type="entry name" value="Myosin_head_motor_dom-like"/>
</dbReference>
<dbReference type="SUPFAM" id="SSF53187">
    <property type="entry name" value="Zn-dependent exopeptidases"/>
    <property type="match status" value="1"/>
</dbReference>
<protein>
    <submittedName>
        <fullName evidence="20">Uncharacterized protein</fullName>
    </submittedName>
</protein>
<evidence type="ECO:0000256" key="5">
    <source>
        <dbReference type="ARBA" id="ARBA00022723"/>
    </source>
</evidence>
<organism evidence="20 21">
    <name type="scientific">Brachionus calyciflorus</name>
    <dbReference type="NCBI Taxonomy" id="104777"/>
    <lineage>
        <taxon>Eukaryota</taxon>
        <taxon>Metazoa</taxon>
        <taxon>Spiralia</taxon>
        <taxon>Gnathifera</taxon>
        <taxon>Rotifera</taxon>
        <taxon>Eurotatoria</taxon>
        <taxon>Monogononta</taxon>
        <taxon>Pseudotrocha</taxon>
        <taxon>Ploima</taxon>
        <taxon>Brachionidae</taxon>
        <taxon>Brachionus</taxon>
    </lineage>
</organism>
<evidence type="ECO:0000259" key="18">
    <source>
        <dbReference type="PROSITE" id="PS51456"/>
    </source>
</evidence>
<keyword evidence="21" id="KW-1185">Reference proteome</keyword>
<keyword evidence="14" id="KW-0505">Motor protein</keyword>
<comment type="caution">
    <text evidence="20">The sequence shown here is derived from an EMBL/GenBank/DDBJ whole genome shotgun (WGS) entry which is preliminary data.</text>
</comment>
<dbReference type="PANTHER" id="PTHR11705">
    <property type="entry name" value="PROTEASE FAMILY M14 CARBOXYPEPTIDASE A,B"/>
    <property type="match status" value="1"/>
</dbReference>
<evidence type="ECO:0000256" key="7">
    <source>
        <dbReference type="ARBA" id="ARBA00022741"/>
    </source>
</evidence>
<feature type="domain" description="Myosin motor" evidence="18">
    <location>
        <begin position="269"/>
        <end position="364"/>
    </location>
</feature>
<evidence type="ECO:0000256" key="1">
    <source>
        <dbReference type="ARBA" id="ARBA00001947"/>
    </source>
</evidence>
<evidence type="ECO:0000313" key="20">
    <source>
        <dbReference type="EMBL" id="CAF0747937.1"/>
    </source>
</evidence>
<dbReference type="GO" id="GO:0005615">
    <property type="term" value="C:extracellular space"/>
    <property type="evidence" value="ECO:0007669"/>
    <property type="project" value="TreeGrafter"/>
</dbReference>
<feature type="chain" id="PRO_5033066055" evidence="17">
    <location>
        <begin position="21"/>
        <end position="364"/>
    </location>
</feature>
<dbReference type="GO" id="GO:0004181">
    <property type="term" value="F:metallocarboxypeptidase activity"/>
    <property type="evidence" value="ECO:0007669"/>
    <property type="project" value="InterPro"/>
</dbReference>
<keyword evidence="3" id="KW-0121">Carboxypeptidase</keyword>
<dbReference type="SUPFAM" id="SSF52540">
    <property type="entry name" value="P-loop containing nucleoside triphosphate hydrolases"/>
    <property type="match status" value="1"/>
</dbReference>
<dbReference type="InterPro" id="IPR036990">
    <property type="entry name" value="M14A-like_propep"/>
</dbReference>
<keyword evidence="6 17" id="KW-0732">Signal</keyword>
<evidence type="ECO:0000256" key="16">
    <source>
        <dbReference type="PROSITE-ProRule" id="PRU01379"/>
    </source>
</evidence>